<proteinExistence type="predicted"/>
<dbReference type="EMBL" id="CAJJDN010000034">
    <property type="protein sequence ID" value="CAD8076210.1"/>
    <property type="molecule type" value="Genomic_DNA"/>
</dbReference>
<dbReference type="AlphaFoldDB" id="A0A8S1M7F7"/>
<keyword evidence="3" id="KW-1185">Reference proteome</keyword>
<name>A0A8S1M7F7_9CILI</name>
<feature type="coiled-coil region" evidence="1">
    <location>
        <begin position="100"/>
        <end position="134"/>
    </location>
</feature>
<dbReference type="Proteomes" id="UP000692954">
    <property type="component" value="Unassembled WGS sequence"/>
</dbReference>
<evidence type="ECO:0000313" key="3">
    <source>
        <dbReference type="Proteomes" id="UP000692954"/>
    </source>
</evidence>
<evidence type="ECO:0000313" key="2">
    <source>
        <dbReference type="EMBL" id="CAD8076210.1"/>
    </source>
</evidence>
<dbReference type="OrthoDB" id="299391at2759"/>
<sequence>MIPQLEQLCEGYNELDKIETLKKHYNYYKRLEIAPIQKQQNEKENFIRQIAAEYLNTQFKSEDSSKLNIIIQSLDEEKQIMIKRQQLLPKNIEYDLVNQIINLLDKLKQLYNEKLELQQQNQNQLNIISNLLNQVYNLNKEFTIKMQELSKYNNQIPNEREIHLQSENEKLKVELEQYKSINSNLQFVQQLLMQAETTKQMLQESLKQYKQY</sequence>
<protein>
    <submittedName>
        <fullName evidence="2">Uncharacterized protein</fullName>
    </submittedName>
</protein>
<comment type="caution">
    <text evidence="2">The sequence shown here is derived from an EMBL/GenBank/DDBJ whole genome shotgun (WGS) entry which is preliminary data.</text>
</comment>
<keyword evidence="1" id="KW-0175">Coiled coil</keyword>
<gene>
    <name evidence="2" type="ORF">PSON_ATCC_30995.1.T0340253</name>
</gene>
<organism evidence="2 3">
    <name type="scientific">Paramecium sonneborni</name>
    <dbReference type="NCBI Taxonomy" id="65129"/>
    <lineage>
        <taxon>Eukaryota</taxon>
        <taxon>Sar</taxon>
        <taxon>Alveolata</taxon>
        <taxon>Ciliophora</taxon>
        <taxon>Intramacronucleata</taxon>
        <taxon>Oligohymenophorea</taxon>
        <taxon>Peniculida</taxon>
        <taxon>Parameciidae</taxon>
        <taxon>Paramecium</taxon>
    </lineage>
</organism>
<feature type="coiled-coil region" evidence="1">
    <location>
        <begin position="185"/>
        <end position="212"/>
    </location>
</feature>
<accession>A0A8S1M7F7</accession>
<reference evidence="2" key="1">
    <citation type="submission" date="2021-01" db="EMBL/GenBank/DDBJ databases">
        <authorList>
            <consortium name="Genoscope - CEA"/>
            <person name="William W."/>
        </authorList>
    </citation>
    <scope>NUCLEOTIDE SEQUENCE</scope>
</reference>
<evidence type="ECO:0000256" key="1">
    <source>
        <dbReference type="SAM" id="Coils"/>
    </source>
</evidence>